<keyword evidence="3" id="KW-1185">Reference proteome</keyword>
<gene>
    <name evidence="2" type="ORF">ESCO_005552</name>
</gene>
<dbReference type="Proteomes" id="UP000053831">
    <property type="component" value="Unassembled WGS sequence"/>
</dbReference>
<feature type="compositionally biased region" description="Basic and acidic residues" evidence="1">
    <location>
        <begin position="251"/>
        <end position="261"/>
    </location>
</feature>
<feature type="region of interest" description="Disordered" evidence="1">
    <location>
        <begin position="124"/>
        <end position="158"/>
    </location>
</feature>
<evidence type="ECO:0000313" key="3">
    <source>
        <dbReference type="Proteomes" id="UP000053831"/>
    </source>
</evidence>
<reference evidence="2 3" key="1">
    <citation type="submission" date="2015-07" db="EMBL/GenBank/DDBJ databases">
        <title>The genome of the fungus Escovopsis weberi, a specialized disease agent of ant agriculture.</title>
        <authorList>
            <person name="de Man T.J."/>
            <person name="Stajich J.E."/>
            <person name="Kubicek C.P."/>
            <person name="Chenthamara K."/>
            <person name="Atanasova L."/>
            <person name="Druzhinina I.S."/>
            <person name="Birnbaum S."/>
            <person name="Barribeau S.M."/>
            <person name="Teiling C."/>
            <person name="Suen G."/>
            <person name="Currie C."/>
            <person name="Gerardo N.M."/>
        </authorList>
    </citation>
    <scope>NUCLEOTIDE SEQUENCE [LARGE SCALE GENOMIC DNA]</scope>
</reference>
<dbReference type="Gene3D" id="1.25.10.10">
    <property type="entry name" value="Leucine-rich Repeat Variant"/>
    <property type="match status" value="1"/>
</dbReference>
<dbReference type="STRING" id="150374.A0A0M8MX90"/>
<sequence>MSTKGAPSLRSVLAASLAVSGRLASASSPPASSPEASSDSDLICHVPASPGGEPDCYPRVFRPTDEFQVLRDDQELPKRPPLHVRLNVATGRREARINVPGEGVDPALEGLPVERAVVAVERAVQDEDEDQEGEEKGGRGRQDQHLYHRKGAPAYDPVGKVKEPPAALRQHEAVTFAETFRMLKAGGGAYAYGDEGDDSALDRGLEGMEELSHDIFYGLQIAEDPEVVKALFCLMGGGDPRVGNRNGNAKVDGKVEGKVNDDGNGNGEGQGQGQGAAAVPRDQQAAAILAGALSNNPKALGEVAKVWADMMSGPECPGSERSLRDSFYSSLTSPRRPPAMVKARVAATYHLLKDASIRGDFLHHGGMGQLLEVLLVHPDPEVEVELEGGVDKSKGKGKEGAEWSAARRKVGQLVLDTFLDEDMGAQPGQWPRAPRLDDATCRRPESAGEEGCWDFHVAKTAAAHRGVGEHWSRELEGRLALARSTGSGSRRSSARGGPGGSGHDEL</sequence>
<protein>
    <submittedName>
        <fullName evidence="2">Nucleotide exchange factor SIL1</fullName>
    </submittedName>
</protein>
<feature type="compositionally biased region" description="Gly residues" evidence="1">
    <location>
        <begin position="264"/>
        <end position="274"/>
    </location>
</feature>
<dbReference type="AlphaFoldDB" id="A0A0M8MX90"/>
<feature type="compositionally biased region" description="Gly residues" evidence="1">
    <location>
        <begin position="496"/>
        <end position="506"/>
    </location>
</feature>
<comment type="caution">
    <text evidence="2">The sequence shown here is derived from an EMBL/GenBank/DDBJ whole genome shotgun (WGS) entry which is preliminary data.</text>
</comment>
<feature type="region of interest" description="Disordered" evidence="1">
    <location>
        <begin position="244"/>
        <end position="278"/>
    </location>
</feature>
<feature type="region of interest" description="Disordered" evidence="1">
    <location>
        <begin position="23"/>
        <end position="57"/>
    </location>
</feature>
<feature type="compositionally biased region" description="Basic and acidic residues" evidence="1">
    <location>
        <begin position="134"/>
        <end position="146"/>
    </location>
</feature>
<proteinExistence type="predicted"/>
<feature type="region of interest" description="Disordered" evidence="1">
    <location>
        <begin position="478"/>
        <end position="506"/>
    </location>
</feature>
<evidence type="ECO:0000256" key="1">
    <source>
        <dbReference type="SAM" id="MobiDB-lite"/>
    </source>
</evidence>
<dbReference type="InterPro" id="IPR011989">
    <property type="entry name" value="ARM-like"/>
</dbReference>
<dbReference type="OrthoDB" id="448649at2759"/>
<dbReference type="EMBL" id="LGSR01000017">
    <property type="protein sequence ID" value="KOS20558.1"/>
    <property type="molecule type" value="Genomic_DNA"/>
</dbReference>
<organism evidence="2 3">
    <name type="scientific">Escovopsis weberi</name>
    <dbReference type="NCBI Taxonomy" id="150374"/>
    <lineage>
        <taxon>Eukaryota</taxon>
        <taxon>Fungi</taxon>
        <taxon>Dikarya</taxon>
        <taxon>Ascomycota</taxon>
        <taxon>Pezizomycotina</taxon>
        <taxon>Sordariomycetes</taxon>
        <taxon>Hypocreomycetidae</taxon>
        <taxon>Hypocreales</taxon>
        <taxon>Hypocreaceae</taxon>
        <taxon>Escovopsis</taxon>
    </lineage>
</organism>
<evidence type="ECO:0000313" key="2">
    <source>
        <dbReference type="EMBL" id="KOS20558.1"/>
    </source>
</evidence>
<accession>A0A0M8MX90</accession>
<feature type="region of interest" description="Disordered" evidence="1">
    <location>
        <begin position="425"/>
        <end position="447"/>
    </location>
</feature>
<name>A0A0M8MX90_ESCWE</name>
<feature type="compositionally biased region" description="Low complexity" evidence="1">
    <location>
        <begin position="24"/>
        <end position="41"/>
    </location>
</feature>
<feature type="compositionally biased region" description="Low complexity" evidence="1">
    <location>
        <begin position="483"/>
        <end position="495"/>
    </location>
</feature>
<feature type="compositionally biased region" description="Basic and acidic residues" evidence="1">
    <location>
        <begin position="434"/>
        <end position="446"/>
    </location>
</feature>